<dbReference type="Proteomes" id="UP000828390">
    <property type="component" value="Unassembled WGS sequence"/>
</dbReference>
<comment type="caution">
    <text evidence="2">The sequence shown here is derived from an EMBL/GenBank/DDBJ whole genome shotgun (WGS) entry which is preliminary data.</text>
</comment>
<keyword evidence="3" id="KW-1185">Reference proteome</keyword>
<reference evidence="2" key="2">
    <citation type="submission" date="2020-11" db="EMBL/GenBank/DDBJ databases">
        <authorList>
            <person name="McCartney M.A."/>
            <person name="Auch B."/>
            <person name="Kono T."/>
            <person name="Mallez S."/>
            <person name="Becker A."/>
            <person name="Gohl D.M."/>
            <person name="Silverstein K.A.T."/>
            <person name="Koren S."/>
            <person name="Bechman K.B."/>
            <person name="Herman A."/>
            <person name="Abrahante J.E."/>
            <person name="Garbe J."/>
        </authorList>
    </citation>
    <scope>NUCLEOTIDE SEQUENCE</scope>
    <source>
        <strain evidence="2">Duluth1</strain>
        <tissue evidence="2">Whole animal</tissue>
    </source>
</reference>
<feature type="region of interest" description="Disordered" evidence="1">
    <location>
        <begin position="40"/>
        <end position="64"/>
    </location>
</feature>
<gene>
    <name evidence="2" type="ORF">DPMN_166226</name>
</gene>
<protein>
    <recommendedName>
        <fullName evidence="4">F5/8 type C domain-containing protein</fullName>
    </recommendedName>
</protein>
<accession>A0A9D4F153</accession>
<proteinExistence type="predicted"/>
<organism evidence="2 3">
    <name type="scientific">Dreissena polymorpha</name>
    <name type="common">Zebra mussel</name>
    <name type="synonym">Mytilus polymorpha</name>
    <dbReference type="NCBI Taxonomy" id="45954"/>
    <lineage>
        <taxon>Eukaryota</taxon>
        <taxon>Metazoa</taxon>
        <taxon>Spiralia</taxon>
        <taxon>Lophotrochozoa</taxon>
        <taxon>Mollusca</taxon>
        <taxon>Bivalvia</taxon>
        <taxon>Autobranchia</taxon>
        <taxon>Heteroconchia</taxon>
        <taxon>Euheterodonta</taxon>
        <taxon>Imparidentia</taxon>
        <taxon>Neoheterodontei</taxon>
        <taxon>Myida</taxon>
        <taxon>Dreissenoidea</taxon>
        <taxon>Dreissenidae</taxon>
        <taxon>Dreissena</taxon>
    </lineage>
</organism>
<evidence type="ECO:0000313" key="2">
    <source>
        <dbReference type="EMBL" id="KAH3788096.1"/>
    </source>
</evidence>
<evidence type="ECO:0008006" key="4">
    <source>
        <dbReference type="Google" id="ProtNLM"/>
    </source>
</evidence>
<evidence type="ECO:0000313" key="3">
    <source>
        <dbReference type="Proteomes" id="UP000828390"/>
    </source>
</evidence>
<name>A0A9D4F153_DREPO</name>
<reference evidence="2" key="1">
    <citation type="journal article" date="2019" name="bioRxiv">
        <title>The Genome of the Zebra Mussel, Dreissena polymorpha: A Resource for Invasive Species Research.</title>
        <authorList>
            <person name="McCartney M.A."/>
            <person name="Auch B."/>
            <person name="Kono T."/>
            <person name="Mallez S."/>
            <person name="Zhang Y."/>
            <person name="Obille A."/>
            <person name="Becker A."/>
            <person name="Abrahante J.E."/>
            <person name="Garbe J."/>
            <person name="Badalamenti J.P."/>
            <person name="Herman A."/>
            <person name="Mangelson H."/>
            <person name="Liachko I."/>
            <person name="Sullivan S."/>
            <person name="Sone E.D."/>
            <person name="Koren S."/>
            <person name="Silverstein K.A.T."/>
            <person name="Beckman K.B."/>
            <person name="Gohl D.M."/>
        </authorList>
    </citation>
    <scope>NUCLEOTIDE SEQUENCE</scope>
    <source>
        <strain evidence="2">Duluth1</strain>
        <tissue evidence="2">Whole animal</tissue>
    </source>
</reference>
<sequence length="98" mass="10636">MKCPEAVTIWRVALKTRAINGKNITEWDVSGSKDGKTFTPLLTSGSKDGKTFTPQLTSGSNGEKTFTPQLTTKLSGSAIAPSFFDISTTYAYQYYGLN</sequence>
<dbReference type="EMBL" id="JAIWYP010000008">
    <property type="protein sequence ID" value="KAH3788096.1"/>
    <property type="molecule type" value="Genomic_DNA"/>
</dbReference>
<dbReference type="AlphaFoldDB" id="A0A9D4F153"/>
<evidence type="ECO:0000256" key="1">
    <source>
        <dbReference type="SAM" id="MobiDB-lite"/>
    </source>
</evidence>